<feature type="domain" description="Thioesterase" evidence="3">
    <location>
        <begin position="58"/>
        <end position="136"/>
    </location>
</feature>
<gene>
    <name evidence="4" type="ORF">PO878_05050</name>
</gene>
<evidence type="ECO:0000313" key="5">
    <source>
        <dbReference type="Proteomes" id="UP001216390"/>
    </source>
</evidence>
<evidence type="ECO:0000256" key="2">
    <source>
        <dbReference type="ARBA" id="ARBA00022801"/>
    </source>
</evidence>
<proteinExistence type="inferred from homology"/>
<dbReference type="CDD" id="cd03443">
    <property type="entry name" value="PaaI_thioesterase"/>
    <property type="match status" value="1"/>
</dbReference>
<dbReference type="InterPro" id="IPR029069">
    <property type="entry name" value="HotDog_dom_sf"/>
</dbReference>
<dbReference type="InterPro" id="IPR006683">
    <property type="entry name" value="Thioestr_dom"/>
</dbReference>
<dbReference type="KEGG" id="ima:PO878_05050"/>
<dbReference type="RefSeq" id="WP_272737607.1">
    <property type="nucleotide sequence ID" value="NZ_CP116942.1"/>
</dbReference>
<sequence length="165" mass="17214">MTDTSSEDGGPGGDPGAAVADHIPLHSMLALEYGAPTAGDGHAEVRMPVRPEALGLTGNLHGGAIATMVDLACALAAVGVHGFDPEVESLVTSDMHVRYLGRPRTEAVVAKADVVREGRQLIVVECRVVDEEDHIVAFADFSMMVVPRRTPLEGQAEHVATVDGG</sequence>
<dbReference type="InterPro" id="IPR003736">
    <property type="entry name" value="PAAI_dom"/>
</dbReference>
<evidence type="ECO:0000313" key="4">
    <source>
        <dbReference type="EMBL" id="WCO68090.1"/>
    </source>
</evidence>
<evidence type="ECO:0000259" key="3">
    <source>
        <dbReference type="Pfam" id="PF03061"/>
    </source>
</evidence>
<evidence type="ECO:0000256" key="1">
    <source>
        <dbReference type="ARBA" id="ARBA00008324"/>
    </source>
</evidence>
<accession>A0AAE9Y714</accession>
<dbReference type="PANTHER" id="PTHR21660:SF1">
    <property type="entry name" value="ACYL-COENZYME A THIOESTERASE 13"/>
    <property type="match status" value="1"/>
</dbReference>
<dbReference type="NCBIfam" id="TIGR00369">
    <property type="entry name" value="unchar_dom_1"/>
    <property type="match status" value="1"/>
</dbReference>
<dbReference type="SUPFAM" id="SSF54637">
    <property type="entry name" value="Thioesterase/thiol ester dehydrase-isomerase"/>
    <property type="match status" value="1"/>
</dbReference>
<protein>
    <submittedName>
        <fullName evidence="4">PaaI family thioesterase</fullName>
    </submittedName>
</protein>
<dbReference type="Proteomes" id="UP001216390">
    <property type="component" value="Chromosome"/>
</dbReference>
<dbReference type="Gene3D" id="3.10.129.10">
    <property type="entry name" value="Hotdog Thioesterase"/>
    <property type="match status" value="1"/>
</dbReference>
<dbReference type="AlphaFoldDB" id="A0AAE9Y714"/>
<organism evidence="4 5">
    <name type="scientific">Iamia majanohamensis</name>
    <dbReference type="NCBI Taxonomy" id="467976"/>
    <lineage>
        <taxon>Bacteria</taxon>
        <taxon>Bacillati</taxon>
        <taxon>Actinomycetota</taxon>
        <taxon>Acidimicrobiia</taxon>
        <taxon>Acidimicrobiales</taxon>
        <taxon>Iamiaceae</taxon>
        <taxon>Iamia</taxon>
    </lineage>
</organism>
<dbReference type="InterPro" id="IPR039298">
    <property type="entry name" value="ACOT13"/>
</dbReference>
<keyword evidence="2" id="KW-0378">Hydrolase</keyword>
<comment type="similarity">
    <text evidence="1">Belongs to the thioesterase PaaI family.</text>
</comment>
<dbReference type="Pfam" id="PF03061">
    <property type="entry name" value="4HBT"/>
    <property type="match status" value="1"/>
</dbReference>
<dbReference type="GO" id="GO:0047617">
    <property type="term" value="F:fatty acyl-CoA hydrolase activity"/>
    <property type="evidence" value="ECO:0007669"/>
    <property type="project" value="InterPro"/>
</dbReference>
<dbReference type="PANTHER" id="PTHR21660">
    <property type="entry name" value="THIOESTERASE SUPERFAMILY MEMBER-RELATED"/>
    <property type="match status" value="1"/>
</dbReference>
<dbReference type="EMBL" id="CP116942">
    <property type="protein sequence ID" value="WCO68090.1"/>
    <property type="molecule type" value="Genomic_DNA"/>
</dbReference>
<name>A0AAE9Y714_9ACTN</name>
<keyword evidence="5" id="KW-1185">Reference proteome</keyword>
<reference evidence="4" key="1">
    <citation type="submission" date="2023-01" db="EMBL/GenBank/DDBJ databases">
        <title>The diversity of Class Acidimicrobiia in South China Sea sediment environments and the proposal of Iamia marina sp. nov., a novel species of the genus Iamia.</title>
        <authorList>
            <person name="He Y."/>
            <person name="Tian X."/>
        </authorList>
    </citation>
    <scope>NUCLEOTIDE SEQUENCE</scope>
    <source>
        <strain evidence="4">DSM 19957</strain>
    </source>
</reference>